<evidence type="ECO:0008006" key="3">
    <source>
        <dbReference type="Google" id="ProtNLM"/>
    </source>
</evidence>
<evidence type="ECO:0000313" key="1">
    <source>
        <dbReference type="EMBL" id="SEQ24420.1"/>
    </source>
</evidence>
<dbReference type="AlphaFoldDB" id="A0A1H9EFB8"/>
<evidence type="ECO:0000313" key="2">
    <source>
        <dbReference type="Proteomes" id="UP000199503"/>
    </source>
</evidence>
<accession>A0A1H9EFB8</accession>
<name>A0A1H9EFB8_9PSEU</name>
<reference evidence="2" key="1">
    <citation type="submission" date="2016-10" db="EMBL/GenBank/DDBJ databases">
        <authorList>
            <person name="Varghese N."/>
            <person name="Submissions S."/>
        </authorList>
    </citation>
    <scope>NUCLEOTIDE SEQUENCE [LARGE SCALE GENOMIC DNA]</scope>
    <source>
        <strain evidence="2">DSM 44437</strain>
    </source>
</reference>
<dbReference type="Proteomes" id="UP000199503">
    <property type="component" value="Unassembled WGS sequence"/>
</dbReference>
<dbReference type="EMBL" id="FOFV01000002">
    <property type="protein sequence ID" value="SEQ24420.1"/>
    <property type="molecule type" value="Genomic_DNA"/>
</dbReference>
<protein>
    <recommendedName>
        <fullName evidence="3">DUF2199 domain-containing protein</fullName>
    </recommendedName>
</protein>
<sequence>MTACDCCGAEVDDSGAIDLDLGLPPGVRNPSLRAGGNVLLADDAAYVRCVLPVELTCDLELWFGAWMRVDPEAARHAAEVWDGPGYASLRFTGTFAHDLKPWDDLRGVPVVAEVREPDDLPEYVQHPVLGRVWDRDEVLSGYLVELPISIRQKLPGTWSIERTAGLTPHVLEEGLRFAGPGRAVFVDVRRAMGTPADQFLEMALEGAPDVPAEQQFLVRDGVELRHALWLTTTSDGVTRHEFHGHVARFGEMLVVTCVHDDPADHAWARHVLNSVRFRRVTRS</sequence>
<keyword evidence="2" id="KW-1185">Reference proteome</keyword>
<gene>
    <name evidence="1" type="ORF">SAMN04488000_102288</name>
</gene>
<dbReference type="OrthoDB" id="3523497at2"/>
<proteinExistence type="predicted"/>
<dbReference type="RefSeq" id="WP_089911300.1">
    <property type="nucleotide sequence ID" value="NZ_FOFV01000002.1"/>
</dbReference>
<dbReference type="STRING" id="65499.SAMN04488000_102288"/>
<organism evidence="1 2">
    <name type="scientific">Lentzea albida</name>
    <dbReference type="NCBI Taxonomy" id="65499"/>
    <lineage>
        <taxon>Bacteria</taxon>
        <taxon>Bacillati</taxon>
        <taxon>Actinomycetota</taxon>
        <taxon>Actinomycetes</taxon>
        <taxon>Pseudonocardiales</taxon>
        <taxon>Pseudonocardiaceae</taxon>
        <taxon>Lentzea</taxon>
    </lineage>
</organism>